<accession>A0A3G6K8R6</accession>
<sequence>MALSLGVMETVAKVGDTSQIYTLDLYDDEMDLYLTDDYDPEDIEVRVANEQGQYLFSTDASDIVITDDDTISVLGTKLAAQPAGLYQFEVRLKNDDDTETIFPTGARPVVRLVGSI</sequence>
<proteinExistence type="predicted"/>
<gene>
    <name evidence="1" type="ORF">DQL93_05115</name>
</gene>
<reference evidence="1" key="1">
    <citation type="submission" date="2018-07" db="EMBL/GenBank/DDBJ databases">
        <authorList>
            <person name="Somerville V."/>
        </authorList>
    </citation>
    <scope>NUCLEOTIDE SEQUENCE</scope>
    <source>
        <strain evidence="1">NWC_2_2</strain>
    </source>
</reference>
<organism evidence="1">
    <name type="scientific">Lactobacillus delbrueckii subsp. lactis</name>
    <dbReference type="NCBI Taxonomy" id="29397"/>
    <lineage>
        <taxon>Bacteria</taxon>
        <taxon>Bacillati</taxon>
        <taxon>Bacillota</taxon>
        <taxon>Bacilli</taxon>
        <taxon>Lactobacillales</taxon>
        <taxon>Lactobacillaceae</taxon>
        <taxon>Lactobacillus</taxon>
    </lineage>
</organism>
<name>A0A3G6K8R6_LACDL</name>
<dbReference type="EMBL" id="CP031023">
    <property type="protein sequence ID" value="AZA15996.1"/>
    <property type="molecule type" value="Genomic_DNA"/>
</dbReference>
<evidence type="ECO:0000313" key="1">
    <source>
        <dbReference type="EMBL" id="AZA15996.1"/>
    </source>
</evidence>
<dbReference type="AlphaFoldDB" id="A0A3G6K8R6"/>
<protein>
    <submittedName>
        <fullName evidence="1">Uncharacterized protein</fullName>
    </submittedName>
</protein>
<dbReference type="RefSeq" id="WP_231532055.1">
    <property type="nucleotide sequence ID" value="NZ_JAGJAG010000001.1"/>
</dbReference>